<name>A0AAV4U3M7_CAEEX</name>
<gene>
    <name evidence="1" type="ORF">CEXT_195501</name>
</gene>
<proteinExistence type="predicted"/>
<sequence length="93" mass="10281">MCTCMCNSFGLMSQPLKTQKTSSLNTAVIALFSSYVCATEALKVFKAESSRVYRKMKKVVAVLLSNNWKFDHHHSDARLSLSVSVVCSLDGVM</sequence>
<evidence type="ECO:0000313" key="1">
    <source>
        <dbReference type="EMBL" id="GIY52337.1"/>
    </source>
</evidence>
<dbReference type="AlphaFoldDB" id="A0AAV4U3M7"/>
<evidence type="ECO:0000313" key="2">
    <source>
        <dbReference type="Proteomes" id="UP001054945"/>
    </source>
</evidence>
<keyword evidence="2" id="KW-1185">Reference proteome</keyword>
<reference evidence="1 2" key="1">
    <citation type="submission" date="2021-06" db="EMBL/GenBank/DDBJ databases">
        <title>Caerostris extrusa draft genome.</title>
        <authorList>
            <person name="Kono N."/>
            <person name="Arakawa K."/>
        </authorList>
    </citation>
    <scope>NUCLEOTIDE SEQUENCE [LARGE SCALE GENOMIC DNA]</scope>
</reference>
<dbReference type="Proteomes" id="UP001054945">
    <property type="component" value="Unassembled WGS sequence"/>
</dbReference>
<organism evidence="1 2">
    <name type="scientific">Caerostris extrusa</name>
    <name type="common">Bark spider</name>
    <name type="synonym">Caerostris bankana</name>
    <dbReference type="NCBI Taxonomy" id="172846"/>
    <lineage>
        <taxon>Eukaryota</taxon>
        <taxon>Metazoa</taxon>
        <taxon>Ecdysozoa</taxon>
        <taxon>Arthropoda</taxon>
        <taxon>Chelicerata</taxon>
        <taxon>Arachnida</taxon>
        <taxon>Araneae</taxon>
        <taxon>Araneomorphae</taxon>
        <taxon>Entelegynae</taxon>
        <taxon>Araneoidea</taxon>
        <taxon>Araneidae</taxon>
        <taxon>Caerostris</taxon>
    </lineage>
</organism>
<comment type="caution">
    <text evidence="1">The sequence shown here is derived from an EMBL/GenBank/DDBJ whole genome shotgun (WGS) entry which is preliminary data.</text>
</comment>
<protein>
    <submittedName>
        <fullName evidence="1">Uncharacterized protein</fullName>
    </submittedName>
</protein>
<dbReference type="EMBL" id="BPLR01012229">
    <property type="protein sequence ID" value="GIY52337.1"/>
    <property type="molecule type" value="Genomic_DNA"/>
</dbReference>
<accession>A0AAV4U3M7</accession>